<comment type="caution">
    <text evidence="1">The sequence shown here is derived from an EMBL/GenBank/DDBJ whole genome shotgun (WGS) entry which is preliminary data.</text>
</comment>
<dbReference type="AlphaFoldDB" id="A0A917MHH0"/>
<evidence type="ECO:0000313" key="2">
    <source>
        <dbReference type="Proteomes" id="UP000603912"/>
    </source>
</evidence>
<reference evidence="1" key="1">
    <citation type="journal article" date="2014" name="Int. J. Syst. Evol. Microbiol.">
        <title>Complete genome sequence of Corynebacterium casei LMG S-19264T (=DSM 44701T), isolated from a smear-ripened cheese.</title>
        <authorList>
            <consortium name="US DOE Joint Genome Institute (JGI-PGF)"/>
            <person name="Walter F."/>
            <person name="Albersmeier A."/>
            <person name="Kalinowski J."/>
            <person name="Ruckert C."/>
        </authorList>
    </citation>
    <scope>NUCLEOTIDE SEQUENCE</scope>
    <source>
        <strain evidence="1">CGMCC 1.12214</strain>
    </source>
</reference>
<reference evidence="1" key="2">
    <citation type="submission" date="2020-09" db="EMBL/GenBank/DDBJ databases">
        <authorList>
            <person name="Sun Q."/>
            <person name="Zhou Y."/>
        </authorList>
    </citation>
    <scope>NUCLEOTIDE SEQUENCE</scope>
    <source>
        <strain evidence="1">CGMCC 1.12214</strain>
    </source>
</reference>
<accession>A0A917MHH0</accession>
<keyword evidence="2" id="KW-1185">Reference proteome</keyword>
<dbReference type="InterPro" id="IPR052042">
    <property type="entry name" value="Tail_sheath_structural"/>
</dbReference>
<dbReference type="RefSeq" id="WP_188516978.1">
    <property type="nucleotide sequence ID" value="NZ_BMES01000001.1"/>
</dbReference>
<name>A0A917MHH0_9HYPH</name>
<gene>
    <name evidence="1" type="ORF">GCM10007036_14440</name>
</gene>
<dbReference type="EMBL" id="BMES01000001">
    <property type="protein sequence ID" value="GGH14859.1"/>
    <property type="molecule type" value="Genomic_DNA"/>
</dbReference>
<proteinExistence type="predicted"/>
<organism evidence="1 2">
    <name type="scientific">Alsobacter metallidurans</name>
    <dbReference type="NCBI Taxonomy" id="340221"/>
    <lineage>
        <taxon>Bacteria</taxon>
        <taxon>Pseudomonadati</taxon>
        <taxon>Pseudomonadota</taxon>
        <taxon>Alphaproteobacteria</taxon>
        <taxon>Hyphomicrobiales</taxon>
        <taxon>Alsobacteraceae</taxon>
        <taxon>Alsobacter</taxon>
    </lineage>
</organism>
<evidence type="ECO:0008006" key="3">
    <source>
        <dbReference type="Google" id="ProtNLM"/>
    </source>
</evidence>
<dbReference type="Proteomes" id="UP000603912">
    <property type="component" value="Unassembled WGS sequence"/>
</dbReference>
<dbReference type="PANTHER" id="PTHR35861">
    <property type="match status" value="1"/>
</dbReference>
<protein>
    <recommendedName>
        <fullName evidence="3">Phage tail sheath protein</fullName>
    </recommendedName>
</protein>
<evidence type="ECO:0000313" key="1">
    <source>
        <dbReference type="EMBL" id="GGH14859.1"/>
    </source>
</evidence>
<dbReference type="PANTHER" id="PTHR35861:SF2">
    <property type="entry name" value="FELS-2 PROPHAGE PROTEIN"/>
    <property type="match status" value="1"/>
</dbReference>
<sequence>MIVQQGSINTTALVTPDLYVQIVPPSVYLLNGVPTNIAGLVGTAQWGPVNSPTIVGNLADFTRQFGNIQNRKYDVGTALAAAVLQGGSGAYYVVRVTDGTDVAATIAVLTNCITFTSKWTGTLGNSCQVTIATGSAANSYKVMVAQPGQQPEVFDNITGTGNALWVNMAAAITNGQNALRGPSQIIKATAGAGATAASLATYSLAGGTDGIATITSAVLIGQDTVPRKGMYALRNLAVSVAALVDCDDTTVYTTQVSFGLSEGVYMIATGPAGDTISNAVSAKNTAGIDSYAIKILFGDWCLFNDTVNGVQRLISPQGFVVGLLSNLAPNQSTLNKPMQGIIGTQKTIANQVYSGAELQTLAAAGFDLITNPLPRGPAYGCRFGRNTSSNAVIHGDNYTRMTNYIAATLNAGMGIYVGQLQSADVRRNAKVTLDSFLQGLADQDLIGNADGTTPFQTVLDSTNNLPSRVALGYMQADVKVQYLSVIEYFLVNLEGGQSVSISRTSTTLNNNY</sequence>
<dbReference type="Gene3D" id="3.40.50.11780">
    <property type="match status" value="1"/>
</dbReference>